<accession>A0ABQ6N7L5</accession>
<feature type="region of interest" description="Disordered" evidence="4">
    <location>
        <begin position="1"/>
        <end position="24"/>
    </location>
</feature>
<feature type="region of interest" description="Disordered" evidence="4">
    <location>
        <begin position="166"/>
        <end position="324"/>
    </location>
</feature>
<feature type="domain" description="RanBP2-type" evidence="5">
    <location>
        <begin position="93"/>
        <end position="119"/>
    </location>
</feature>
<feature type="region of interest" description="Disordered" evidence="4">
    <location>
        <begin position="43"/>
        <end position="71"/>
    </location>
</feature>
<dbReference type="InterPro" id="IPR036443">
    <property type="entry name" value="Znf_RanBP2_sf"/>
</dbReference>
<dbReference type="Pfam" id="PF00641">
    <property type="entry name" value="Zn_ribbon_RanBP"/>
    <property type="match status" value="1"/>
</dbReference>
<feature type="compositionally biased region" description="Basic and acidic residues" evidence="4">
    <location>
        <begin position="218"/>
        <end position="230"/>
    </location>
</feature>
<comment type="caution">
    <text evidence="6">The sequence shown here is derived from an EMBL/GenBank/DDBJ whole genome shotgun (WGS) entry which is preliminary data.</text>
</comment>
<keyword evidence="1" id="KW-0479">Metal-binding</keyword>
<dbReference type="InterPro" id="IPR001876">
    <property type="entry name" value="Znf_RanBP2"/>
</dbReference>
<organism evidence="6 7">
    <name type="scientific">Tetraparma gracilis</name>
    <dbReference type="NCBI Taxonomy" id="2962635"/>
    <lineage>
        <taxon>Eukaryota</taxon>
        <taxon>Sar</taxon>
        <taxon>Stramenopiles</taxon>
        <taxon>Ochrophyta</taxon>
        <taxon>Bolidophyceae</taxon>
        <taxon>Parmales</taxon>
        <taxon>Triparmaceae</taxon>
        <taxon>Tetraparma</taxon>
    </lineage>
</organism>
<evidence type="ECO:0000313" key="7">
    <source>
        <dbReference type="Proteomes" id="UP001165060"/>
    </source>
</evidence>
<sequence>MGFRSKEALARRADKRGISAPAQMAADDAASCGRAGEEAAEAAANGRAAAERRLKSTTLPRVMGDEGPVRKIPRTYLQPAKEGAGEERAPRAASWACPACGNDNFARREVCNSKTCTQARPAGLAPAAPPPPAAAGGGGRGVWICRGCGNDNFMAREVCNTKGCGVERPDDAAPQPAGAGPNYKKRREHKKAASGKGAGGLGEGEKTLDWAPQAGPEKIAENQRLKEEYARTGGEGMEEGQRERARVLVERERRKREKKGGKGGGGGAEKERPKPAAAAKPAAAPPGPAAEPAPGRKSEQKKKKDASKRKLGGGEEKEKKAKRN</sequence>
<keyword evidence="3" id="KW-0862">Zinc</keyword>
<protein>
    <recommendedName>
        <fullName evidence="5">RanBP2-type domain-containing protein</fullName>
    </recommendedName>
</protein>
<dbReference type="Proteomes" id="UP001165060">
    <property type="component" value="Unassembled WGS sequence"/>
</dbReference>
<evidence type="ECO:0000259" key="5">
    <source>
        <dbReference type="SMART" id="SM00547"/>
    </source>
</evidence>
<feature type="compositionally biased region" description="Basic and acidic residues" evidence="4">
    <location>
        <begin position="1"/>
        <end position="17"/>
    </location>
</feature>
<proteinExistence type="predicted"/>
<reference evidence="6 7" key="1">
    <citation type="journal article" date="2023" name="Commun. Biol.">
        <title>Genome analysis of Parmales, the sister group of diatoms, reveals the evolutionary specialization of diatoms from phago-mixotrophs to photoautotrophs.</title>
        <authorList>
            <person name="Ban H."/>
            <person name="Sato S."/>
            <person name="Yoshikawa S."/>
            <person name="Yamada K."/>
            <person name="Nakamura Y."/>
            <person name="Ichinomiya M."/>
            <person name="Sato N."/>
            <person name="Blanc-Mathieu R."/>
            <person name="Endo H."/>
            <person name="Kuwata A."/>
            <person name="Ogata H."/>
        </authorList>
    </citation>
    <scope>NUCLEOTIDE SEQUENCE [LARGE SCALE GENOMIC DNA]</scope>
</reference>
<feature type="compositionally biased region" description="Basic and acidic residues" evidence="4">
    <location>
        <begin position="312"/>
        <end position="324"/>
    </location>
</feature>
<evidence type="ECO:0000256" key="2">
    <source>
        <dbReference type="ARBA" id="ARBA00022771"/>
    </source>
</evidence>
<name>A0ABQ6N7L5_9STRA</name>
<keyword evidence="7" id="KW-1185">Reference proteome</keyword>
<dbReference type="SMART" id="SM00547">
    <property type="entry name" value="ZnF_RBZ"/>
    <property type="match status" value="2"/>
</dbReference>
<feature type="compositionally biased region" description="Basic and acidic residues" evidence="4">
    <location>
        <begin position="239"/>
        <end position="252"/>
    </location>
</feature>
<evidence type="ECO:0000256" key="3">
    <source>
        <dbReference type="ARBA" id="ARBA00022833"/>
    </source>
</evidence>
<keyword evidence="2" id="KW-0863">Zinc-finger</keyword>
<dbReference type="SUPFAM" id="SSF90209">
    <property type="entry name" value="Ran binding protein zinc finger-like"/>
    <property type="match status" value="1"/>
</dbReference>
<feature type="compositionally biased region" description="Basic residues" evidence="4">
    <location>
        <begin position="299"/>
        <end position="311"/>
    </location>
</feature>
<dbReference type="EMBL" id="BRYB01001065">
    <property type="protein sequence ID" value="GMI42411.1"/>
    <property type="molecule type" value="Genomic_DNA"/>
</dbReference>
<evidence type="ECO:0000256" key="4">
    <source>
        <dbReference type="SAM" id="MobiDB-lite"/>
    </source>
</evidence>
<evidence type="ECO:0000313" key="6">
    <source>
        <dbReference type="EMBL" id="GMI42411.1"/>
    </source>
</evidence>
<evidence type="ECO:0000256" key="1">
    <source>
        <dbReference type="ARBA" id="ARBA00022723"/>
    </source>
</evidence>
<dbReference type="Gene3D" id="4.10.1060.10">
    <property type="entry name" value="Zinc finger, RanBP2-type"/>
    <property type="match status" value="1"/>
</dbReference>
<feature type="domain" description="RanBP2-type" evidence="5">
    <location>
        <begin position="141"/>
        <end position="167"/>
    </location>
</feature>
<feature type="compositionally biased region" description="Low complexity" evidence="4">
    <location>
        <begin position="172"/>
        <end position="181"/>
    </location>
</feature>
<feature type="compositionally biased region" description="Basic residues" evidence="4">
    <location>
        <begin position="183"/>
        <end position="193"/>
    </location>
</feature>
<gene>
    <name evidence="6" type="ORF">TeGR_g4565</name>
</gene>